<reference evidence="2" key="1">
    <citation type="submission" date="2025-08" db="UniProtKB">
        <authorList>
            <consortium name="RefSeq"/>
        </authorList>
    </citation>
    <scope>IDENTIFICATION</scope>
    <source>
        <tissue evidence="2">Leukocyte</tissue>
    </source>
</reference>
<evidence type="ECO:0000313" key="2">
    <source>
        <dbReference type="RefSeq" id="XP_020019204.1"/>
    </source>
</evidence>
<name>A0A8B7UJP9_CASCN</name>
<feature type="region of interest" description="Disordered" evidence="1">
    <location>
        <begin position="35"/>
        <end position="229"/>
    </location>
</feature>
<dbReference type="RefSeq" id="XP_020019204.1">
    <property type="nucleotide sequence ID" value="XM_020163615.1"/>
</dbReference>
<organism evidence="2">
    <name type="scientific">Castor canadensis</name>
    <name type="common">American beaver</name>
    <dbReference type="NCBI Taxonomy" id="51338"/>
    <lineage>
        <taxon>Eukaryota</taxon>
        <taxon>Metazoa</taxon>
        <taxon>Chordata</taxon>
        <taxon>Craniata</taxon>
        <taxon>Vertebrata</taxon>
        <taxon>Euteleostomi</taxon>
        <taxon>Mammalia</taxon>
        <taxon>Eutheria</taxon>
        <taxon>Euarchontoglires</taxon>
        <taxon>Glires</taxon>
        <taxon>Rodentia</taxon>
        <taxon>Castorimorpha</taxon>
        <taxon>Castoridae</taxon>
        <taxon>Castor</taxon>
    </lineage>
</organism>
<dbReference type="KEGG" id="ccan:109686344"/>
<gene>
    <name evidence="2" type="primary">LOC109686344</name>
</gene>
<feature type="compositionally biased region" description="Low complexity" evidence="1">
    <location>
        <begin position="141"/>
        <end position="168"/>
    </location>
</feature>
<sequence length="229" mass="24653">MNFRKSPEWAQRWAVQPASAKSGFGLLTQTALGAREFAAEPGSRRPEARGRLPRVRGRPDPDWKGEREAEGAESPPRSRAGQSELAERGGGVRESPPPQQLQPLRRLGRAQRGGRDAQGSRRRRQATEAVSSLHPNRPRSVRPAGGARAAARPMSGAGEALAPGPAGPQRSAEAGGGRLGSPAQEKCNKDNTAKDITQAAHSHFTHEEMQDQSIWGNPSDGELIRSKYL</sequence>
<accession>A0A8B7UJP9</accession>
<dbReference type="CTD" id="29969"/>
<feature type="region of interest" description="Disordered" evidence="1">
    <location>
        <begin position="1"/>
        <end position="22"/>
    </location>
</feature>
<feature type="compositionally biased region" description="Basic and acidic residues" evidence="1">
    <location>
        <begin position="57"/>
        <end position="70"/>
    </location>
</feature>
<dbReference type="AlphaFoldDB" id="A0A8B7UJP9"/>
<evidence type="ECO:0000256" key="1">
    <source>
        <dbReference type="SAM" id="MobiDB-lite"/>
    </source>
</evidence>
<proteinExistence type="predicted"/>
<protein>
    <submittedName>
        <fullName evidence="2">Uncharacterized protein LOC109686344</fullName>
    </submittedName>
</protein>